<evidence type="ECO:0000259" key="10">
    <source>
        <dbReference type="Pfam" id="PF26410"/>
    </source>
</evidence>
<dbReference type="InterPro" id="IPR001547">
    <property type="entry name" value="Glyco_hydro_5"/>
</dbReference>
<evidence type="ECO:0000313" key="11">
    <source>
        <dbReference type="EMBL" id="POY75410.1"/>
    </source>
</evidence>
<proteinExistence type="inferred from homology"/>
<reference evidence="11 12" key="1">
    <citation type="journal article" date="2018" name="Front. Microbiol.">
        <title>Prospects for Fungal Bioremediation of Acidic Radioactive Waste Sites: Characterization and Genome Sequence of Rhodotorula taiwanensis MD1149.</title>
        <authorList>
            <person name="Tkavc R."/>
            <person name="Matrosova V.Y."/>
            <person name="Grichenko O.E."/>
            <person name="Gostincar C."/>
            <person name="Volpe R.P."/>
            <person name="Klimenkova P."/>
            <person name="Gaidamakova E.K."/>
            <person name="Zhou C.E."/>
            <person name="Stewart B.J."/>
            <person name="Lyman M.G."/>
            <person name="Malfatti S.A."/>
            <person name="Rubinfeld B."/>
            <person name="Courtot M."/>
            <person name="Singh J."/>
            <person name="Dalgard C.L."/>
            <person name="Hamilton T."/>
            <person name="Frey K.G."/>
            <person name="Gunde-Cimerman N."/>
            <person name="Dugan L."/>
            <person name="Daly M.J."/>
        </authorList>
    </citation>
    <scope>NUCLEOTIDE SEQUENCE [LARGE SCALE GENOMIC DNA]</scope>
    <source>
        <strain evidence="11 12">MD1149</strain>
    </source>
</reference>
<comment type="similarity">
    <text evidence="3">Belongs to the glycosyl hydrolase 5 (cellulase A) family.</text>
</comment>
<dbReference type="GO" id="GO:0005576">
    <property type="term" value="C:extracellular region"/>
    <property type="evidence" value="ECO:0007669"/>
    <property type="project" value="UniProtKB-SubCell"/>
</dbReference>
<dbReference type="PANTHER" id="PTHR31451:SF39">
    <property type="entry name" value="MANNAN ENDO-1,4-BETA-MANNOSIDASE 1"/>
    <property type="match status" value="1"/>
</dbReference>
<sequence>MHASAALVASLLALAPAFALAEGHHAEEKSAPHAAVVEKQRLLKRYPPDRATFAITTTPAYEATSIVPALGTAAPPLPTGAFQNQTFNPLAGTPTTCAPTYTADQTITGTGTLPKPSTFVRKDPNSQVLQLDGTPFTIVGPNIYWLCQDENVSPPYTVTNKGRVREALAMAVAMGANTVRLHSCAISSGIFGGYNLWTLKPSRFAIQQRAWDIRDYVLFAAREYGLRVVLPLTDNYRYYHGGKYDFINFISGTSQADGGSQFYTNRAVIQTYTQYITVLLNRVNTYTGVRWADDPTILAWETGNELGGYIESEMWPPTSWTNAIVGAIRQYDTSHLIIDGTNGFWNYSTGATSPGLDNPNVDIVSDHGYPRNTGLINKEYSLSSPRNKNFLIGEFDWTVGQSSLALSTYLAQIESWKPFVGDLAWSLFGHDAQCCNFVKHNDGYSIYYPNGNTAEDTNNVLQLVQHWYRMTNRSPPSQLLAVACPQPVF</sequence>
<name>A0A2S5BF71_9BASI</name>
<dbReference type="InterPro" id="IPR017853">
    <property type="entry name" value="GH"/>
</dbReference>
<dbReference type="GO" id="GO:0016985">
    <property type="term" value="F:mannan endo-1,4-beta-mannosidase activity"/>
    <property type="evidence" value="ECO:0007669"/>
    <property type="project" value="UniProtKB-EC"/>
</dbReference>
<dbReference type="Gene3D" id="3.20.20.80">
    <property type="entry name" value="Glycosidases"/>
    <property type="match status" value="1"/>
</dbReference>
<evidence type="ECO:0000256" key="7">
    <source>
        <dbReference type="ARBA" id="ARBA00022801"/>
    </source>
</evidence>
<dbReference type="Proteomes" id="UP000237144">
    <property type="component" value="Unassembled WGS sequence"/>
</dbReference>
<dbReference type="GO" id="GO:0046355">
    <property type="term" value="P:mannan catabolic process"/>
    <property type="evidence" value="ECO:0007669"/>
    <property type="project" value="UniProtKB-ARBA"/>
</dbReference>
<feature type="domain" description="Glycoside hydrolase family 5" evidence="10">
    <location>
        <begin position="118"/>
        <end position="379"/>
    </location>
</feature>
<dbReference type="STRING" id="741276.A0A2S5BF71"/>
<comment type="subcellular location">
    <subcellularLocation>
        <location evidence="2">Secreted</location>
    </subcellularLocation>
</comment>
<feature type="chain" id="PRO_5015645703" description="mannan endo-1,4-beta-mannosidase" evidence="9">
    <location>
        <begin position="22"/>
        <end position="489"/>
    </location>
</feature>
<keyword evidence="8" id="KW-0326">Glycosidase</keyword>
<protein>
    <recommendedName>
        <fullName evidence="4">mannan endo-1,4-beta-mannosidase</fullName>
        <ecNumber evidence="4">3.2.1.78</ecNumber>
    </recommendedName>
</protein>
<evidence type="ECO:0000256" key="1">
    <source>
        <dbReference type="ARBA" id="ARBA00001678"/>
    </source>
</evidence>
<evidence type="ECO:0000256" key="8">
    <source>
        <dbReference type="ARBA" id="ARBA00023295"/>
    </source>
</evidence>
<comment type="catalytic activity">
    <reaction evidence="1">
        <text>Random hydrolysis of (1-&gt;4)-beta-D-mannosidic linkages in mannans, galactomannans and glucomannans.</text>
        <dbReference type="EC" id="3.2.1.78"/>
    </reaction>
</comment>
<evidence type="ECO:0000256" key="3">
    <source>
        <dbReference type="ARBA" id="ARBA00005641"/>
    </source>
</evidence>
<keyword evidence="6 9" id="KW-0732">Signal</keyword>
<evidence type="ECO:0000256" key="2">
    <source>
        <dbReference type="ARBA" id="ARBA00004613"/>
    </source>
</evidence>
<dbReference type="AlphaFoldDB" id="A0A2S5BF71"/>
<dbReference type="EMBL" id="PJQD01000015">
    <property type="protein sequence ID" value="POY75410.1"/>
    <property type="molecule type" value="Genomic_DNA"/>
</dbReference>
<gene>
    <name evidence="11" type="ORF">BMF94_1480</name>
</gene>
<dbReference type="SUPFAM" id="SSF51445">
    <property type="entry name" value="(Trans)glycosidases"/>
    <property type="match status" value="1"/>
</dbReference>
<accession>A0A2S5BF71</accession>
<evidence type="ECO:0000256" key="4">
    <source>
        <dbReference type="ARBA" id="ARBA00012706"/>
    </source>
</evidence>
<dbReference type="Pfam" id="PF26410">
    <property type="entry name" value="GH5_mannosidase"/>
    <property type="match status" value="1"/>
</dbReference>
<dbReference type="PANTHER" id="PTHR31451">
    <property type="match status" value="1"/>
</dbReference>
<organism evidence="11 12">
    <name type="scientific">Rhodotorula taiwanensis</name>
    <dbReference type="NCBI Taxonomy" id="741276"/>
    <lineage>
        <taxon>Eukaryota</taxon>
        <taxon>Fungi</taxon>
        <taxon>Dikarya</taxon>
        <taxon>Basidiomycota</taxon>
        <taxon>Pucciniomycotina</taxon>
        <taxon>Microbotryomycetes</taxon>
        <taxon>Sporidiobolales</taxon>
        <taxon>Sporidiobolaceae</taxon>
        <taxon>Rhodotorula</taxon>
    </lineage>
</organism>
<dbReference type="EC" id="3.2.1.78" evidence="4"/>
<evidence type="ECO:0000256" key="9">
    <source>
        <dbReference type="SAM" id="SignalP"/>
    </source>
</evidence>
<feature type="signal peptide" evidence="9">
    <location>
        <begin position="1"/>
        <end position="21"/>
    </location>
</feature>
<comment type="caution">
    <text evidence="11">The sequence shown here is derived from an EMBL/GenBank/DDBJ whole genome shotgun (WGS) entry which is preliminary data.</text>
</comment>
<evidence type="ECO:0000256" key="6">
    <source>
        <dbReference type="ARBA" id="ARBA00022729"/>
    </source>
</evidence>
<keyword evidence="7" id="KW-0378">Hydrolase</keyword>
<evidence type="ECO:0000256" key="5">
    <source>
        <dbReference type="ARBA" id="ARBA00022525"/>
    </source>
</evidence>
<dbReference type="InterPro" id="IPR045053">
    <property type="entry name" value="MAN-like"/>
</dbReference>
<evidence type="ECO:0000313" key="12">
    <source>
        <dbReference type="Proteomes" id="UP000237144"/>
    </source>
</evidence>
<keyword evidence="12" id="KW-1185">Reference proteome</keyword>
<keyword evidence="5" id="KW-0964">Secreted</keyword>